<evidence type="ECO:0000313" key="3">
    <source>
        <dbReference type="Proteomes" id="UP000323876"/>
    </source>
</evidence>
<keyword evidence="3" id="KW-1185">Reference proteome</keyword>
<proteinExistence type="predicted"/>
<evidence type="ECO:0000256" key="1">
    <source>
        <dbReference type="PIRSR" id="PIRSR016184-1"/>
    </source>
</evidence>
<dbReference type="AlphaFoldDB" id="A0A5N0EBE9"/>
<feature type="active site" evidence="1">
    <location>
        <position position="48"/>
    </location>
</feature>
<gene>
    <name evidence="2" type="ORF">F3087_28120</name>
</gene>
<organism evidence="2 3">
    <name type="scientific">Nocardia colli</name>
    <dbReference type="NCBI Taxonomy" id="2545717"/>
    <lineage>
        <taxon>Bacteria</taxon>
        <taxon>Bacillati</taxon>
        <taxon>Actinomycetota</taxon>
        <taxon>Actinomycetes</taxon>
        <taxon>Mycobacteriales</taxon>
        <taxon>Nocardiaceae</taxon>
        <taxon>Nocardia</taxon>
    </lineage>
</organism>
<dbReference type="PIRSF" id="PIRSF016184">
    <property type="entry name" value="PhzC_PhzF"/>
    <property type="match status" value="1"/>
</dbReference>
<dbReference type="OrthoDB" id="9788221at2"/>
<dbReference type="Proteomes" id="UP000323876">
    <property type="component" value="Unassembled WGS sequence"/>
</dbReference>
<sequence>MMRVLRVDMFGAAPGRGSTLDVLIPAGRCDDGVVAEAAEYARQGNSDESALVSECSPAQQTFGSRIFNTDGETPFGTHSLAGVAACLVGTGQLAPGDVGRKAEVGCQWLWTDGRDVRVPFDGPVVHEPIPHDPALFGWRRGTSHAGGVGRAFNLVRVTEDPRSLPVPDLDRMRELGLTDLTAYRWDPDRQEVLARVFAPGFGIPEDAGCLPAAAALGLTGLGLTADGRSPVTVRQVTGDGRESVFGCTGASHGDTASVRITGQVWVPAIDDEQKVSEG</sequence>
<dbReference type="GO" id="GO:0003824">
    <property type="term" value="F:catalytic activity"/>
    <property type="evidence" value="ECO:0007669"/>
    <property type="project" value="InterPro"/>
</dbReference>
<dbReference type="EMBL" id="VXLC01000015">
    <property type="protein sequence ID" value="KAA8885504.1"/>
    <property type="molecule type" value="Genomic_DNA"/>
</dbReference>
<evidence type="ECO:0000313" key="2">
    <source>
        <dbReference type="EMBL" id="KAA8885504.1"/>
    </source>
</evidence>
<dbReference type="InterPro" id="IPR003719">
    <property type="entry name" value="Phenazine_PhzF-like"/>
</dbReference>
<reference evidence="2 3" key="1">
    <citation type="submission" date="2019-09" db="EMBL/GenBank/DDBJ databases">
        <authorList>
            <person name="Wang X."/>
        </authorList>
    </citation>
    <scope>NUCLEOTIDE SEQUENCE [LARGE SCALE GENOMIC DNA]</scope>
    <source>
        <strain evidence="2 3">CICC 11023</strain>
    </source>
</reference>
<protein>
    <submittedName>
        <fullName evidence="2">PhzF family phenazine biosynthesis protein</fullName>
    </submittedName>
</protein>
<accession>A0A5N0EBE9</accession>
<dbReference type="SUPFAM" id="SSF54506">
    <property type="entry name" value="Diaminopimelate epimerase-like"/>
    <property type="match status" value="1"/>
</dbReference>
<dbReference type="Gene3D" id="3.10.310.10">
    <property type="entry name" value="Diaminopimelate Epimerase, Chain A, domain 1"/>
    <property type="match status" value="2"/>
</dbReference>
<comment type="caution">
    <text evidence="2">The sequence shown here is derived from an EMBL/GenBank/DDBJ whole genome shotgun (WGS) entry which is preliminary data.</text>
</comment>
<name>A0A5N0EBE9_9NOCA</name>